<organism evidence="2 3">
    <name type="scientific">Pedobacter alpinus</name>
    <dbReference type="NCBI Taxonomy" id="1590643"/>
    <lineage>
        <taxon>Bacteria</taxon>
        <taxon>Pseudomonadati</taxon>
        <taxon>Bacteroidota</taxon>
        <taxon>Sphingobacteriia</taxon>
        <taxon>Sphingobacteriales</taxon>
        <taxon>Sphingobacteriaceae</taxon>
        <taxon>Pedobacter</taxon>
    </lineage>
</organism>
<dbReference type="SUPFAM" id="SSF48452">
    <property type="entry name" value="TPR-like"/>
    <property type="match status" value="1"/>
</dbReference>
<feature type="chain" id="PRO_5047148629" evidence="1">
    <location>
        <begin position="24"/>
        <end position="507"/>
    </location>
</feature>
<gene>
    <name evidence="2" type="ORF">ACFSSE_08570</name>
</gene>
<dbReference type="RefSeq" id="WP_379042032.1">
    <property type="nucleotide sequence ID" value="NZ_JBHSKW010000019.1"/>
</dbReference>
<dbReference type="Proteomes" id="UP001597546">
    <property type="component" value="Unassembled WGS sequence"/>
</dbReference>
<dbReference type="EMBL" id="JBHULV010000025">
    <property type="protein sequence ID" value="MFD2731759.1"/>
    <property type="molecule type" value="Genomic_DNA"/>
</dbReference>
<name>A0ABW5TSB2_9SPHI</name>
<dbReference type="InterPro" id="IPR041662">
    <property type="entry name" value="SusD-like_2"/>
</dbReference>
<reference evidence="3" key="1">
    <citation type="journal article" date="2019" name="Int. J. Syst. Evol. Microbiol.">
        <title>The Global Catalogue of Microorganisms (GCM) 10K type strain sequencing project: providing services to taxonomists for standard genome sequencing and annotation.</title>
        <authorList>
            <consortium name="The Broad Institute Genomics Platform"/>
            <consortium name="The Broad Institute Genome Sequencing Center for Infectious Disease"/>
            <person name="Wu L."/>
            <person name="Ma J."/>
        </authorList>
    </citation>
    <scope>NUCLEOTIDE SEQUENCE [LARGE SCALE GENOMIC DNA]</scope>
    <source>
        <strain evidence="3">KCTC 42456</strain>
    </source>
</reference>
<sequence>MKSTLKSISVLLLALTLSTSCSKLDINVNPVNPVTSPSNLRLPAILGNMAYHNYSHARFSSFHSFYITTRLNNSRIESQLDYSGITRLGAWRWHYFDVGSNCRGLIETAEREGSFNYLGVAKIMLAYSYLTATDSFGDMPYSEAYGASFNPVYDRQEQVYDGIEQLLDEGLADLAKANSATDRVMNATSDLLYQGDLQKWAAFAKAVKSRMYLHTANFDNGYDRLITTVNDALTNFDGAIYKYPIGAEREWETNLWGPRVASPEFNFADIRNNLVESVHTDFLMNFLTINQANSEYDPRLFKLTTPGANNRYLSAKSSEGLSTLGLPTGTTLADFANLYNGTWTRNDSPSPYILKEELYFIKAEAAFYKGDLPTAHAAYKLGIETNLNTVGVAQNDITAYMASNRVIADPLALKISDIMMQKYVALYLQSESWVDMRRYGYSTTAYPGIYYPRNALAEWQGRFIQRLPYDRQTEYIYNPQEIARLGADARNWVFNPVWWAEQSQLKN</sequence>
<dbReference type="Gene3D" id="1.25.40.390">
    <property type="match status" value="1"/>
</dbReference>
<keyword evidence="2" id="KW-0449">Lipoprotein</keyword>
<dbReference type="Pfam" id="PF12771">
    <property type="entry name" value="SusD-like_2"/>
    <property type="match status" value="1"/>
</dbReference>
<feature type="signal peptide" evidence="1">
    <location>
        <begin position="1"/>
        <end position="23"/>
    </location>
</feature>
<accession>A0ABW5TSB2</accession>
<evidence type="ECO:0000256" key="1">
    <source>
        <dbReference type="SAM" id="SignalP"/>
    </source>
</evidence>
<evidence type="ECO:0000313" key="3">
    <source>
        <dbReference type="Proteomes" id="UP001597546"/>
    </source>
</evidence>
<dbReference type="InterPro" id="IPR011990">
    <property type="entry name" value="TPR-like_helical_dom_sf"/>
</dbReference>
<keyword evidence="1" id="KW-0732">Signal</keyword>
<proteinExistence type="predicted"/>
<protein>
    <submittedName>
        <fullName evidence="2">SusD/RagB family nutrient-binding outer membrane lipoprotein</fullName>
    </submittedName>
</protein>
<dbReference type="PROSITE" id="PS51257">
    <property type="entry name" value="PROKAR_LIPOPROTEIN"/>
    <property type="match status" value="1"/>
</dbReference>
<evidence type="ECO:0000313" key="2">
    <source>
        <dbReference type="EMBL" id="MFD2731759.1"/>
    </source>
</evidence>
<comment type="caution">
    <text evidence="2">The sequence shown here is derived from an EMBL/GenBank/DDBJ whole genome shotgun (WGS) entry which is preliminary data.</text>
</comment>
<keyword evidence="3" id="KW-1185">Reference proteome</keyword>